<dbReference type="GO" id="GO:0000139">
    <property type="term" value="C:Golgi membrane"/>
    <property type="evidence" value="ECO:0007669"/>
    <property type="project" value="UniProtKB-SubCell"/>
</dbReference>
<keyword evidence="4" id="KW-0812">Transmembrane</keyword>
<proteinExistence type="inferred from homology"/>
<reference evidence="11 12" key="1">
    <citation type="submission" date="2025-04" db="UniProtKB">
        <authorList>
            <consortium name="RefSeq"/>
        </authorList>
    </citation>
    <scope>IDENTIFICATION</scope>
</reference>
<evidence type="ECO:0000256" key="3">
    <source>
        <dbReference type="ARBA" id="ARBA00022679"/>
    </source>
</evidence>
<evidence type="ECO:0000256" key="8">
    <source>
        <dbReference type="ARBA" id="ARBA00023180"/>
    </source>
</evidence>
<name>A0A8B7XSY0_ACAPL</name>
<evidence type="ECO:0000256" key="1">
    <source>
        <dbReference type="ARBA" id="ARBA00004323"/>
    </source>
</evidence>
<keyword evidence="8 9" id="KW-0325">Glycoprotein</keyword>
<evidence type="ECO:0000256" key="2">
    <source>
        <dbReference type="ARBA" id="ARBA00006339"/>
    </source>
</evidence>
<accession>A0A8B7XSY0</accession>
<organism evidence="10 11">
    <name type="scientific">Acanthaster planci</name>
    <name type="common">Crown-of-thorns starfish</name>
    <dbReference type="NCBI Taxonomy" id="133434"/>
    <lineage>
        <taxon>Eukaryota</taxon>
        <taxon>Metazoa</taxon>
        <taxon>Echinodermata</taxon>
        <taxon>Eleutherozoa</taxon>
        <taxon>Asterozoa</taxon>
        <taxon>Asteroidea</taxon>
        <taxon>Valvatacea</taxon>
        <taxon>Valvatida</taxon>
        <taxon>Acanthasteridae</taxon>
        <taxon>Acanthaster</taxon>
    </lineage>
</organism>
<evidence type="ECO:0000256" key="4">
    <source>
        <dbReference type="ARBA" id="ARBA00022692"/>
    </source>
</evidence>
<dbReference type="GO" id="GO:0008146">
    <property type="term" value="F:sulfotransferase activity"/>
    <property type="evidence" value="ECO:0007669"/>
    <property type="project" value="InterPro"/>
</dbReference>
<dbReference type="PANTHER" id="PTHR12137">
    <property type="entry name" value="CARBOHYDRATE SULFOTRANSFERASE"/>
    <property type="match status" value="1"/>
</dbReference>
<dbReference type="OrthoDB" id="2019940at2759"/>
<protein>
    <recommendedName>
        <fullName evidence="9">Carbohydrate sulfotransferase</fullName>
        <ecNumber evidence="9">2.8.2.-</ecNumber>
    </recommendedName>
</protein>
<keyword evidence="6 9" id="KW-0333">Golgi apparatus</keyword>
<dbReference type="RefSeq" id="XP_022084231.1">
    <property type="nucleotide sequence ID" value="XM_022228539.1"/>
</dbReference>
<dbReference type="AlphaFoldDB" id="A0A8B7XSY0"/>
<evidence type="ECO:0000313" key="13">
    <source>
        <dbReference type="RefSeq" id="XP_022084145.1"/>
    </source>
</evidence>
<dbReference type="RefSeq" id="XP_022083969.1">
    <property type="nucleotide sequence ID" value="XM_022228277.1"/>
</dbReference>
<evidence type="ECO:0000256" key="6">
    <source>
        <dbReference type="ARBA" id="ARBA00023034"/>
    </source>
</evidence>
<keyword evidence="10" id="KW-1185">Reference proteome</keyword>
<evidence type="ECO:0000313" key="14">
    <source>
        <dbReference type="RefSeq" id="XP_022084231.1"/>
    </source>
</evidence>
<dbReference type="InterPro" id="IPR005331">
    <property type="entry name" value="Sulfotransferase"/>
</dbReference>
<evidence type="ECO:0000256" key="9">
    <source>
        <dbReference type="RuleBase" id="RU364020"/>
    </source>
</evidence>
<dbReference type="Pfam" id="PF03567">
    <property type="entry name" value="Sulfotransfer_2"/>
    <property type="match status" value="1"/>
</dbReference>
<evidence type="ECO:0000313" key="12">
    <source>
        <dbReference type="RefSeq" id="XP_022084060.1"/>
    </source>
</evidence>
<evidence type="ECO:0000256" key="7">
    <source>
        <dbReference type="ARBA" id="ARBA00023136"/>
    </source>
</evidence>
<gene>
    <name evidence="11 12 13 14" type="primary">LOC110975624</name>
</gene>
<dbReference type="PANTHER" id="PTHR12137:SF33">
    <property type="entry name" value="CARBOHYDRATE SULFOTRANSFERASE 14"/>
    <property type="match status" value="1"/>
</dbReference>
<keyword evidence="9" id="KW-0119">Carbohydrate metabolism</keyword>
<dbReference type="Proteomes" id="UP000694845">
    <property type="component" value="Unplaced"/>
</dbReference>
<keyword evidence="7" id="KW-0472">Membrane</keyword>
<evidence type="ECO:0000313" key="11">
    <source>
        <dbReference type="RefSeq" id="XP_022083969.1"/>
    </source>
</evidence>
<dbReference type="InterPro" id="IPR018011">
    <property type="entry name" value="Carb_sulfotrans_8-10"/>
</dbReference>
<sequence length="340" mass="39368">MARISLKKGLTLAIAFAVVYILGLKSCWLKNKGLIEKRQMSDLSNDEEIEAGFPVADTNLKDEQAWLKKMDEKHETRINALRRACSDHYNMSLESVTSLATQPGRLRPLIVNDEHQFIYSIVYKVGSTNWERLLVEDLGGYKNVPNQKLYSHKAIHWMPRFNSTDIQQRLSKYTIFMFVRNPLARILSAYRDKFVNHHNSVFSKMGRSIVENYREKSDGSPATGNVTLTEFVRYLVDSPAHRANPHWKPIFGQNLPCQIRYDIVGKLEEAADDIPYVLRRLRIDQLVSYAQGQKKSTSEKDLLRKHFSQVPNDLLQKLCLIYRADFILFGYDIPERNTEV</sequence>
<comment type="subcellular location">
    <subcellularLocation>
        <location evidence="1 9">Golgi apparatus membrane</location>
        <topology evidence="1 9">Single-pass type II membrane protein</topology>
    </subcellularLocation>
</comment>
<dbReference type="KEGG" id="aplc:110975624"/>
<dbReference type="RefSeq" id="XP_022084060.1">
    <property type="nucleotide sequence ID" value="XM_022228368.1"/>
</dbReference>
<keyword evidence="5" id="KW-1133">Transmembrane helix</keyword>
<comment type="similarity">
    <text evidence="2 9">Belongs to the sulfotransferase 2 family.</text>
</comment>
<dbReference type="EC" id="2.8.2.-" evidence="9"/>
<dbReference type="RefSeq" id="XP_022084145.1">
    <property type="nucleotide sequence ID" value="XM_022228453.1"/>
</dbReference>
<dbReference type="GeneID" id="110975624"/>
<evidence type="ECO:0000313" key="10">
    <source>
        <dbReference type="Proteomes" id="UP000694845"/>
    </source>
</evidence>
<keyword evidence="9" id="KW-0735">Signal-anchor</keyword>
<keyword evidence="3 9" id="KW-0808">Transferase</keyword>
<dbReference type="GO" id="GO:0016051">
    <property type="term" value="P:carbohydrate biosynthetic process"/>
    <property type="evidence" value="ECO:0007669"/>
    <property type="project" value="InterPro"/>
</dbReference>
<evidence type="ECO:0000256" key="5">
    <source>
        <dbReference type="ARBA" id="ARBA00022989"/>
    </source>
</evidence>